<dbReference type="Pfam" id="PF00665">
    <property type="entry name" value="rve"/>
    <property type="match status" value="1"/>
</dbReference>
<dbReference type="InterPro" id="IPR012337">
    <property type="entry name" value="RNaseH-like_sf"/>
</dbReference>
<evidence type="ECO:0000256" key="9">
    <source>
        <dbReference type="ARBA" id="ARBA00022801"/>
    </source>
</evidence>
<dbReference type="Pfam" id="PF24626">
    <property type="entry name" value="SH3_Tf2-1"/>
    <property type="match status" value="1"/>
</dbReference>
<keyword evidence="12 18" id="KW-0695">RNA-directed DNA polymerase</keyword>
<dbReference type="EC" id="2.7.7.49" evidence="1"/>
<dbReference type="GO" id="GO:0015074">
    <property type="term" value="P:DNA integration"/>
    <property type="evidence" value="ECO:0007669"/>
    <property type="project" value="UniProtKB-KW"/>
</dbReference>
<evidence type="ECO:0000256" key="2">
    <source>
        <dbReference type="ARBA" id="ARBA00022670"/>
    </source>
</evidence>
<dbReference type="CDD" id="cd09274">
    <property type="entry name" value="RNase_HI_RT_Ty3"/>
    <property type="match status" value="2"/>
</dbReference>
<dbReference type="InterPro" id="IPR043502">
    <property type="entry name" value="DNA/RNA_pol_sf"/>
</dbReference>
<dbReference type="CDD" id="cd00303">
    <property type="entry name" value="retropepsin_like"/>
    <property type="match status" value="1"/>
</dbReference>
<evidence type="ECO:0000256" key="11">
    <source>
        <dbReference type="ARBA" id="ARBA00022908"/>
    </source>
</evidence>
<dbReference type="Gene3D" id="3.30.420.10">
    <property type="entry name" value="Ribonuclease H-like superfamily/Ribonuclease H"/>
    <property type="match status" value="1"/>
</dbReference>
<dbReference type="GO" id="GO:0006508">
    <property type="term" value="P:proteolysis"/>
    <property type="evidence" value="ECO:0007669"/>
    <property type="project" value="UniProtKB-KW"/>
</dbReference>
<keyword evidence="10" id="KW-0460">Magnesium</keyword>
<dbReference type="InterPro" id="IPR056924">
    <property type="entry name" value="SH3_Tf2-1"/>
</dbReference>
<comment type="caution">
    <text evidence="18">The sequence shown here is derived from an EMBL/GenBank/DDBJ whole genome shotgun (WGS) entry which is preliminary data.</text>
</comment>
<dbReference type="InterPro" id="IPR000477">
    <property type="entry name" value="RT_dom"/>
</dbReference>
<dbReference type="FunFam" id="3.30.420.10:FF:000032">
    <property type="entry name" value="Retrovirus-related Pol polyprotein from transposon 297-like Protein"/>
    <property type="match status" value="1"/>
</dbReference>
<keyword evidence="15" id="KW-0233">DNA recombination</keyword>
<dbReference type="InterPro" id="IPR021109">
    <property type="entry name" value="Peptidase_aspartic_dom_sf"/>
</dbReference>
<dbReference type="GO" id="GO:0004519">
    <property type="term" value="F:endonuclease activity"/>
    <property type="evidence" value="ECO:0007669"/>
    <property type="project" value="UniProtKB-KW"/>
</dbReference>
<keyword evidence="5" id="KW-0540">Nuclease</keyword>
<reference evidence="18 19" key="1">
    <citation type="journal article" date="2018" name="Mol. Plant">
        <title>The genome of Artemisia annua provides insight into the evolution of Asteraceae family and artemisinin biosynthesis.</title>
        <authorList>
            <person name="Shen Q."/>
            <person name="Zhang L."/>
            <person name="Liao Z."/>
            <person name="Wang S."/>
            <person name="Yan T."/>
            <person name="Shi P."/>
            <person name="Liu M."/>
            <person name="Fu X."/>
            <person name="Pan Q."/>
            <person name="Wang Y."/>
            <person name="Lv Z."/>
            <person name="Lu X."/>
            <person name="Zhang F."/>
            <person name="Jiang W."/>
            <person name="Ma Y."/>
            <person name="Chen M."/>
            <person name="Hao X."/>
            <person name="Li L."/>
            <person name="Tang Y."/>
            <person name="Lv G."/>
            <person name="Zhou Y."/>
            <person name="Sun X."/>
            <person name="Brodelius P.E."/>
            <person name="Rose J.K.C."/>
            <person name="Tang K."/>
        </authorList>
    </citation>
    <scope>NUCLEOTIDE SEQUENCE [LARGE SCALE GENOMIC DNA]</scope>
    <source>
        <strain evidence="19">cv. Huhao1</strain>
        <tissue evidence="18">Leaf</tissue>
    </source>
</reference>
<feature type="domain" description="Integrase catalytic" evidence="17">
    <location>
        <begin position="1330"/>
        <end position="1493"/>
    </location>
</feature>
<dbReference type="InterPro" id="IPR041588">
    <property type="entry name" value="Integrase_H2C2"/>
</dbReference>
<evidence type="ECO:0000313" key="19">
    <source>
        <dbReference type="Proteomes" id="UP000245207"/>
    </source>
</evidence>
<keyword evidence="2" id="KW-0645">Protease</keyword>
<dbReference type="SUPFAM" id="SSF53098">
    <property type="entry name" value="Ribonuclease H-like"/>
    <property type="match status" value="1"/>
</dbReference>
<dbReference type="Pfam" id="PF08284">
    <property type="entry name" value="RVP_2"/>
    <property type="match status" value="1"/>
</dbReference>
<keyword evidence="3" id="KW-0808">Transferase</keyword>
<dbReference type="Pfam" id="PF19259">
    <property type="entry name" value="Ty3_capsid"/>
    <property type="match status" value="1"/>
</dbReference>
<evidence type="ECO:0000256" key="5">
    <source>
        <dbReference type="ARBA" id="ARBA00022722"/>
    </source>
</evidence>
<evidence type="ECO:0000313" key="18">
    <source>
        <dbReference type="EMBL" id="PWA85789.1"/>
    </source>
</evidence>
<dbReference type="GO" id="GO:0046872">
    <property type="term" value="F:metal ion binding"/>
    <property type="evidence" value="ECO:0007669"/>
    <property type="project" value="UniProtKB-KW"/>
</dbReference>
<dbReference type="SUPFAM" id="SSF56672">
    <property type="entry name" value="DNA/RNA polymerases"/>
    <property type="match status" value="2"/>
</dbReference>
<dbReference type="GO" id="GO:0003677">
    <property type="term" value="F:DNA binding"/>
    <property type="evidence" value="ECO:0007669"/>
    <property type="project" value="UniProtKB-KW"/>
</dbReference>
<evidence type="ECO:0000256" key="15">
    <source>
        <dbReference type="ARBA" id="ARBA00023172"/>
    </source>
</evidence>
<keyword evidence="6" id="KW-0479">Metal-binding</keyword>
<dbReference type="GO" id="GO:0003964">
    <property type="term" value="F:RNA-directed DNA polymerase activity"/>
    <property type="evidence" value="ECO:0007669"/>
    <property type="project" value="UniProtKB-KW"/>
</dbReference>
<evidence type="ECO:0000256" key="13">
    <source>
        <dbReference type="ARBA" id="ARBA00022932"/>
    </source>
</evidence>
<feature type="compositionally biased region" description="Low complexity" evidence="16">
    <location>
        <begin position="249"/>
        <end position="260"/>
    </location>
</feature>
<protein>
    <recommendedName>
        <fullName evidence="1">RNA-directed DNA polymerase</fullName>
        <ecNumber evidence="1">2.7.7.49</ecNumber>
    </recommendedName>
</protein>
<dbReference type="Gene3D" id="1.10.340.70">
    <property type="match status" value="1"/>
</dbReference>
<evidence type="ECO:0000256" key="12">
    <source>
        <dbReference type="ARBA" id="ARBA00022918"/>
    </source>
</evidence>
<dbReference type="InterPro" id="IPR050951">
    <property type="entry name" value="Retrovirus_Pol_polyprotein"/>
</dbReference>
<evidence type="ECO:0000256" key="8">
    <source>
        <dbReference type="ARBA" id="ARBA00022759"/>
    </source>
</evidence>
<evidence type="ECO:0000256" key="6">
    <source>
        <dbReference type="ARBA" id="ARBA00022723"/>
    </source>
</evidence>
<dbReference type="PROSITE" id="PS50994">
    <property type="entry name" value="INTEGRASE"/>
    <property type="match status" value="1"/>
</dbReference>
<dbReference type="InterPro" id="IPR041373">
    <property type="entry name" value="RT_RNaseH"/>
</dbReference>
<evidence type="ECO:0000256" key="3">
    <source>
        <dbReference type="ARBA" id="ARBA00022679"/>
    </source>
</evidence>
<evidence type="ECO:0000256" key="16">
    <source>
        <dbReference type="SAM" id="MobiDB-lite"/>
    </source>
</evidence>
<dbReference type="SUPFAM" id="SSF50630">
    <property type="entry name" value="Acid proteases"/>
    <property type="match status" value="1"/>
</dbReference>
<keyword evidence="19" id="KW-1185">Reference proteome</keyword>
<dbReference type="Pfam" id="PF17921">
    <property type="entry name" value="Integrase_H2C2"/>
    <property type="match status" value="1"/>
</dbReference>
<evidence type="ECO:0000259" key="17">
    <source>
        <dbReference type="PROSITE" id="PS50994"/>
    </source>
</evidence>
<keyword evidence="4" id="KW-0548">Nucleotidyltransferase</keyword>
<keyword evidence="13" id="KW-0239">DNA-directed DNA polymerase</keyword>
<evidence type="ECO:0000256" key="1">
    <source>
        <dbReference type="ARBA" id="ARBA00012493"/>
    </source>
</evidence>
<feature type="region of interest" description="Disordered" evidence="16">
    <location>
        <begin position="248"/>
        <end position="269"/>
    </location>
</feature>
<organism evidence="18 19">
    <name type="scientific">Artemisia annua</name>
    <name type="common">Sweet wormwood</name>
    <dbReference type="NCBI Taxonomy" id="35608"/>
    <lineage>
        <taxon>Eukaryota</taxon>
        <taxon>Viridiplantae</taxon>
        <taxon>Streptophyta</taxon>
        <taxon>Embryophyta</taxon>
        <taxon>Tracheophyta</taxon>
        <taxon>Spermatophyta</taxon>
        <taxon>Magnoliopsida</taxon>
        <taxon>eudicotyledons</taxon>
        <taxon>Gunneridae</taxon>
        <taxon>Pentapetalae</taxon>
        <taxon>asterids</taxon>
        <taxon>campanulids</taxon>
        <taxon>Asterales</taxon>
        <taxon>Asteraceae</taxon>
        <taxon>Asteroideae</taxon>
        <taxon>Anthemideae</taxon>
        <taxon>Artemisiinae</taxon>
        <taxon>Artemisia</taxon>
    </lineage>
</organism>
<dbReference type="GO" id="GO:0003887">
    <property type="term" value="F:DNA-directed DNA polymerase activity"/>
    <property type="evidence" value="ECO:0007669"/>
    <property type="project" value="UniProtKB-KW"/>
</dbReference>
<dbReference type="FunFam" id="3.10.10.10:FF:000007">
    <property type="entry name" value="Retrovirus-related Pol polyprotein from transposon 17.6-like Protein"/>
    <property type="match status" value="2"/>
</dbReference>
<dbReference type="GO" id="GO:0004190">
    <property type="term" value="F:aspartic-type endopeptidase activity"/>
    <property type="evidence" value="ECO:0007669"/>
    <property type="project" value="UniProtKB-KW"/>
</dbReference>
<keyword evidence="9" id="KW-0378">Hydrolase</keyword>
<dbReference type="FunFam" id="3.30.70.270:FF:000020">
    <property type="entry name" value="Transposon Tf2-6 polyprotein-like Protein"/>
    <property type="match status" value="2"/>
</dbReference>
<evidence type="ECO:0000256" key="7">
    <source>
        <dbReference type="ARBA" id="ARBA00022750"/>
    </source>
</evidence>
<evidence type="ECO:0000256" key="14">
    <source>
        <dbReference type="ARBA" id="ARBA00023125"/>
    </source>
</evidence>
<dbReference type="InterPro" id="IPR043128">
    <property type="entry name" value="Rev_trsase/Diguanyl_cyclase"/>
</dbReference>
<dbReference type="FunFam" id="3.10.20.370:FF:000001">
    <property type="entry name" value="Retrovirus-related Pol polyprotein from transposon 17.6-like protein"/>
    <property type="match status" value="1"/>
</dbReference>
<dbReference type="InterPro" id="IPR001584">
    <property type="entry name" value="Integrase_cat-core"/>
</dbReference>
<dbReference type="GO" id="GO:0006310">
    <property type="term" value="P:DNA recombination"/>
    <property type="evidence" value="ECO:0007669"/>
    <property type="project" value="UniProtKB-KW"/>
</dbReference>
<keyword evidence="7" id="KW-0064">Aspartyl protease</keyword>
<dbReference type="STRING" id="35608.A0A2U1PJ71"/>
<evidence type="ECO:0000256" key="10">
    <source>
        <dbReference type="ARBA" id="ARBA00022842"/>
    </source>
</evidence>
<sequence length="1695" mass="196203">MARTRATTPVTPTTPAMTQEDIQRLVTDSMTATLVARDANMARNPETPVVKKSNYKEFMSCQPFNFKGTEGAIGLIHWFKRCESVFARSNCTEDCRVKFATGTLTEEALSWWNSYAQPIGIEEAYKLSWTEFKNLMIKKYCPRTEIKKMEDEFYNLSVKGNDVKTYIRRFQELATLCPTMLPTVEKTIEAFIGGLPRNIEGNVTASRPQTLEEAINITLRLMDQVTKHNSVPAPYDNKRKFHDERAFGNSRNTVSNNRTNPYPQPRQENAKAYAATPNERSGYAGNAPLCKKCNWHHTGPCFIKCTTRSKVGHHPRDCKNKGPATGGNPPPAVVIFHTCGEKGHYANRCPKKNTDGAQGRAYMLRDRNDPQDPSVVTGKFLLNNHLVSILFDSRADRSFVSIPLASRLRIKPIALDTYYEIEMADGNLVSTNTVLKGCTLTLLNHPFEIDLIPMRLGSFDVVVGMDWLSKNQAKILCDEKIIHVPINGETLTIRGDQSKTRLNFISCIKTERYMSRGCQVFVVQVTETKPDEKRLEEIPVVREYPEVFPKDLPGLPPIRQIEFQIDLIPGAAPIAQAPYRLAPSEMKELSEQLQELTDRGFIRPSTSPWGAPVLFVKKKDGSMRMCIDYRGLNKLTIKNRYPLPRIDDLFDQLQGSSVYSKIDLRSGYHQLRVREEDIPKTAFRTRYGHYEFQVMPFGLTNAPAVFMDLMNRVCKPYLDKFVIVFIDDILIYSHKQGLRVDPAKIKAVKDWPHPTNPTEIRQFLGLTGYYRRFIEGFSKIAKPLTELTQKNRKFDWGKDQEIAFQLLKRQLCEAPILALPEGNDDFVVYCDASRRGLGAVLMQRDKVIAYASRQLKTHEENYTTHDLELGTVVFALRIWRHYLYGTKCTVFTDHKSLQHILNQKELNMRQRRWIELVANYDCSSVYSKIDLRSGYHQLRVREEDIPKTAFRTRYGHYEFQVMPFGLTNAPAVFMDLMNREDHAKHLRIILELLKTEKLYVKFSKCEFWISVVQFLRHMIDKQGLRVDPTKIKAVKDLPHPTNPTEIRQFLGLAGYYRRFNEGFSKIAKPLTELTQKNRKFDWGKDQEIAFQLLKRKLCEAPILALPEGNDDFVIYCDGSRRELGAVVFAIRIWRHYLYGTKCTVFTDHKSLQHILNQKELNMRQRRWIELLADYDCEIRYHPGKANVVADALSRKERIKPLRVRSLVMTLHSNLPSQILKAQNEALERKDHKLENLRGMDKAFEIRSDGTRCIKGRRWLPYHGNLRNVIMHESHKSKYSIHPGSDKMYQDLKKHYWWPDMKASIARYVGRCLTCSRVKAECQNPSGLLEQPEIPIWKWERITMNFITKLPRTSNGHDTIWVIVDRLTKSAHFIPIREKDDMETLARLYLKEIVSRHGVPISIISDRDSRFTSRFWQSMQKALGTQIDMSTAYHPQTDGQSERTIQTLEDMLRACVIDFGKGWEKHLPLVEFSYNNSYHASIKAAPYEALYGRKCRSPVCWAEVGEVQLTGPEIIHETNEKIVQIRQRLQAARDRQKSYADVRRKPLEFHVGDKVMLKVSPRKVVFRLGKQGKLSPRYIGPFKVLERIGPVAYRLELPDELSNIHDKFHVSNLKKFLSDESLVVPIKELQLDDKLNFTEEPVEIMDREVKNLKHHRIPIVKVRWDSQRGLEYTWEREDQIRAKYPHLFSPSPTNTS</sequence>
<keyword evidence="14" id="KW-0238">DNA-binding</keyword>
<evidence type="ECO:0000256" key="4">
    <source>
        <dbReference type="ARBA" id="ARBA00022695"/>
    </source>
</evidence>
<dbReference type="PANTHER" id="PTHR37984">
    <property type="entry name" value="PROTEIN CBG26694"/>
    <property type="match status" value="1"/>
</dbReference>
<dbReference type="PANTHER" id="PTHR37984:SF5">
    <property type="entry name" value="PROTEIN NYNRIN-LIKE"/>
    <property type="match status" value="1"/>
</dbReference>
<keyword evidence="8" id="KW-0255">Endonuclease</keyword>
<dbReference type="OrthoDB" id="2013610at2759"/>
<keyword evidence="11" id="KW-0229">DNA integration</keyword>
<dbReference type="Gene3D" id="3.30.70.270">
    <property type="match status" value="4"/>
</dbReference>
<dbReference type="Gene3D" id="2.40.70.10">
    <property type="entry name" value="Acid Proteases"/>
    <property type="match status" value="1"/>
</dbReference>
<dbReference type="Pfam" id="PF17917">
    <property type="entry name" value="RT_RNaseH"/>
    <property type="match status" value="2"/>
</dbReference>
<dbReference type="Pfam" id="PF00078">
    <property type="entry name" value="RVT_1"/>
    <property type="match status" value="1"/>
</dbReference>
<gene>
    <name evidence="18" type="ORF">CTI12_AA146260</name>
</gene>
<dbReference type="Proteomes" id="UP000245207">
    <property type="component" value="Unassembled WGS sequence"/>
</dbReference>
<dbReference type="InterPro" id="IPR036397">
    <property type="entry name" value="RNaseH_sf"/>
</dbReference>
<dbReference type="InterPro" id="IPR045358">
    <property type="entry name" value="Ty3_capsid"/>
</dbReference>
<accession>A0A2U1PJ71</accession>
<dbReference type="EMBL" id="PKPP01001087">
    <property type="protein sequence ID" value="PWA85789.1"/>
    <property type="molecule type" value="Genomic_DNA"/>
</dbReference>
<dbReference type="Gene3D" id="3.10.10.10">
    <property type="entry name" value="HIV Type 1 Reverse Transcriptase, subunit A, domain 1"/>
    <property type="match status" value="2"/>
</dbReference>
<dbReference type="CDD" id="cd01647">
    <property type="entry name" value="RT_LTR"/>
    <property type="match status" value="2"/>
</dbReference>
<proteinExistence type="predicted"/>
<name>A0A2U1PJ71_ARTAN</name>